<dbReference type="EMBL" id="QJKJ01009233">
    <property type="protein sequence ID" value="RDX77251.1"/>
    <property type="molecule type" value="Genomic_DNA"/>
</dbReference>
<dbReference type="OrthoDB" id="686884at2759"/>
<dbReference type="Proteomes" id="UP000257109">
    <property type="component" value="Unassembled WGS sequence"/>
</dbReference>
<name>A0A371FG72_MUCPR</name>
<sequence length="137" mass="15851">MLPYALHGYRTLIRISTRATPYSLVYNTKAILPTKVEIPLMSHILYTSQGLNMGLYQKRIKNAFNKKERPRIFKEGELVLKKILPNATNYRGKWMLNYEGPYVVKHAFSRGALILIDADGRDLKHLINADLVKLFYP</sequence>
<reference evidence="1" key="1">
    <citation type="submission" date="2018-05" db="EMBL/GenBank/DDBJ databases">
        <title>Draft genome of Mucuna pruriens seed.</title>
        <authorList>
            <person name="Nnadi N.E."/>
            <person name="Vos R."/>
            <person name="Hasami M.H."/>
            <person name="Devisetty U.K."/>
            <person name="Aguiy J.C."/>
        </authorList>
    </citation>
    <scope>NUCLEOTIDE SEQUENCE [LARGE SCALE GENOMIC DNA]</scope>
    <source>
        <strain evidence="1">JCA_2017</strain>
    </source>
</reference>
<dbReference type="PANTHER" id="PTHR48475">
    <property type="entry name" value="RIBONUCLEASE H"/>
    <property type="match status" value="1"/>
</dbReference>
<feature type="non-terminal residue" evidence="1">
    <location>
        <position position="1"/>
    </location>
</feature>
<protein>
    <submittedName>
        <fullName evidence="1">Uncharacterized protein</fullName>
    </submittedName>
</protein>
<gene>
    <name evidence="1" type="ORF">CR513_42654</name>
</gene>
<evidence type="ECO:0000313" key="2">
    <source>
        <dbReference type="Proteomes" id="UP000257109"/>
    </source>
</evidence>
<organism evidence="1 2">
    <name type="scientific">Mucuna pruriens</name>
    <name type="common">Velvet bean</name>
    <name type="synonym">Dolichos pruriens</name>
    <dbReference type="NCBI Taxonomy" id="157652"/>
    <lineage>
        <taxon>Eukaryota</taxon>
        <taxon>Viridiplantae</taxon>
        <taxon>Streptophyta</taxon>
        <taxon>Embryophyta</taxon>
        <taxon>Tracheophyta</taxon>
        <taxon>Spermatophyta</taxon>
        <taxon>Magnoliopsida</taxon>
        <taxon>eudicotyledons</taxon>
        <taxon>Gunneridae</taxon>
        <taxon>Pentapetalae</taxon>
        <taxon>rosids</taxon>
        <taxon>fabids</taxon>
        <taxon>Fabales</taxon>
        <taxon>Fabaceae</taxon>
        <taxon>Papilionoideae</taxon>
        <taxon>50 kb inversion clade</taxon>
        <taxon>NPAAA clade</taxon>
        <taxon>indigoferoid/millettioid clade</taxon>
        <taxon>Phaseoleae</taxon>
        <taxon>Mucuna</taxon>
    </lineage>
</organism>
<dbReference type="PANTHER" id="PTHR48475:SF1">
    <property type="entry name" value="RNASE H TYPE-1 DOMAIN-CONTAINING PROTEIN"/>
    <property type="match status" value="1"/>
</dbReference>
<keyword evidence="2" id="KW-1185">Reference proteome</keyword>
<evidence type="ECO:0000313" key="1">
    <source>
        <dbReference type="EMBL" id="RDX77251.1"/>
    </source>
</evidence>
<accession>A0A371FG72</accession>
<proteinExistence type="predicted"/>
<dbReference type="AlphaFoldDB" id="A0A371FG72"/>
<comment type="caution">
    <text evidence="1">The sequence shown here is derived from an EMBL/GenBank/DDBJ whole genome shotgun (WGS) entry which is preliminary data.</text>
</comment>